<dbReference type="SUPFAM" id="SSF56112">
    <property type="entry name" value="Protein kinase-like (PK-like)"/>
    <property type="match status" value="1"/>
</dbReference>
<dbReference type="InterPro" id="IPR011009">
    <property type="entry name" value="Kinase-like_dom_sf"/>
</dbReference>
<feature type="domain" description="Aminoglycoside phosphotransferase" evidence="2">
    <location>
        <begin position="98"/>
        <end position="231"/>
    </location>
</feature>
<evidence type="ECO:0000313" key="4">
    <source>
        <dbReference type="Proteomes" id="UP001172155"/>
    </source>
</evidence>
<name>A0AA40F9X5_9PEZI</name>
<proteinExistence type="predicted"/>
<feature type="region of interest" description="Disordered" evidence="1">
    <location>
        <begin position="1"/>
        <end position="20"/>
    </location>
</feature>
<dbReference type="Proteomes" id="UP001172155">
    <property type="component" value="Unassembled WGS sequence"/>
</dbReference>
<dbReference type="Pfam" id="PF01636">
    <property type="entry name" value="APH"/>
    <property type="match status" value="1"/>
</dbReference>
<accession>A0AA40F9X5</accession>
<evidence type="ECO:0000259" key="2">
    <source>
        <dbReference type="Pfam" id="PF01636"/>
    </source>
</evidence>
<dbReference type="Gene3D" id="3.90.1200.10">
    <property type="match status" value="1"/>
</dbReference>
<sequence>MESPSTMPAEIPPTPNIPNGHCLSPTTRARCLVYARRMYPHEDIHEVSPQGFCSYTLRLGQHSILQFRPESHPIDLDIAAFARHIFGDLVPSIQLLPAPSPLPLLHIYLMPRLPGLSLAQTHQPPSPSLLLSLARFFALAWSSPSPRSPPPPNRRIGSSLRPRLSQLHALLPPRFRPVAARTLASLADIEALPWVLTHGDLIPSNIMVTSSGNGDGAPRLTGILDWAEAEYLPLGVGLYGVEEFLGESRGGDGGGGKYPPAGSTFGYFGCAAALRAVFWAELEAAVPLLAADGGFRESVERARVLGLLLWHGFAFDGGRLDRVVCEGRDDEEIQRLDVMLLGGGGGVPAAS</sequence>
<comment type="caution">
    <text evidence="3">The sequence shown here is derived from an EMBL/GenBank/DDBJ whole genome shotgun (WGS) entry which is preliminary data.</text>
</comment>
<protein>
    <recommendedName>
        <fullName evidence="2">Aminoglycoside phosphotransferase domain-containing protein</fullName>
    </recommendedName>
</protein>
<keyword evidence="4" id="KW-1185">Reference proteome</keyword>
<evidence type="ECO:0000256" key="1">
    <source>
        <dbReference type="SAM" id="MobiDB-lite"/>
    </source>
</evidence>
<gene>
    <name evidence="3" type="ORF">B0T18DRAFT_385473</name>
</gene>
<reference evidence="3" key="1">
    <citation type="submission" date="2023-06" db="EMBL/GenBank/DDBJ databases">
        <title>Genome-scale phylogeny and comparative genomics of the fungal order Sordariales.</title>
        <authorList>
            <consortium name="Lawrence Berkeley National Laboratory"/>
            <person name="Hensen N."/>
            <person name="Bonometti L."/>
            <person name="Westerberg I."/>
            <person name="Brannstrom I.O."/>
            <person name="Guillou S."/>
            <person name="Cros-Aarteil S."/>
            <person name="Calhoun S."/>
            <person name="Haridas S."/>
            <person name="Kuo A."/>
            <person name="Mondo S."/>
            <person name="Pangilinan J."/>
            <person name="Riley R."/>
            <person name="LaButti K."/>
            <person name="Andreopoulos B."/>
            <person name="Lipzen A."/>
            <person name="Chen C."/>
            <person name="Yanf M."/>
            <person name="Daum C."/>
            <person name="Ng V."/>
            <person name="Clum A."/>
            <person name="Steindorff A."/>
            <person name="Ohm R."/>
            <person name="Martin F."/>
            <person name="Silar P."/>
            <person name="Natvig D."/>
            <person name="Lalanne C."/>
            <person name="Gautier V."/>
            <person name="Ament-velasquez S.L."/>
            <person name="Kruys A."/>
            <person name="Hutchinson M.I."/>
            <person name="Powell A.J."/>
            <person name="Barry K."/>
            <person name="Miller A.N."/>
            <person name="Grigoriev I.V."/>
            <person name="Debuchy R."/>
            <person name="Gladieux P."/>
            <person name="Thoren M.H."/>
            <person name="Johannesson H."/>
        </authorList>
    </citation>
    <scope>NUCLEOTIDE SEQUENCE</scope>
    <source>
        <strain evidence="3">SMH3187-1</strain>
    </source>
</reference>
<dbReference type="InterPro" id="IPR002575">
    <property type="entry name" value="Aminoglycoside_PTrfase"/>
</dbReference>
<dbReference type="EMBL" id="JAUKUD010000001">
    <property type="protein sequence ID" value="KAK0753411.1"/>
    <property type="molecule type" value="Genomic_DNA"/>
</dbReference>
<evidence type="ECO:0000313" key="3">
    <source>
        <dbReference type="EMBL" id="KAK0753411.1"/>
    </source>
</evidence>
<dbReference type="AlphaFoldDB" id="A0AA40F9X5"/>
<organism evidence="3 4">
    <name type="scientific">Schizothecium vesticola</name>
    <dbReference type="NCBI Taxonomy" id="314040"/>
    <lineage>
        <taxon>Eukaryota</taxon>
        <taxon>Fungi</taxon>
        <taxon>Dikarya</taxon>
        <taxon>Ascomycota</taxon>
        <taxon>Pezizomycotina</taxon>
        <taxon>Sordariomycetes</taxon>
        <taxon>Sordariomycetidae</taxon>
        <taxon>Sordariales</taxon>
        <taxon>Schizotheciaceae</taxon>
        <taxon>Schizothecium</taxon>
    </lineage>
</organism>